<evidence type="ECO:0000256" key="6">
    <source>
        <dbReference type="ARBA" id="ARBA00023136"/>
    </source>
</evidence>
<dbReference type="InterPro" id="IPR036259">
    <property type="entry name" value="MFS_trans_sf"/>
</dbReference>
<dbReference type="InterPro" id="IPR039309">
    <property type="entry name" value="BT1"/>
</dbReference>
<feature type="transmembrane region" description="Helical" evidence="7">
    <location>
        <begin position="56"/>
        <end position="79"/>
    </location>
</feature>
<comment type="subcellular location">
    <subcellularLocation>
        <location evidence="1">Membrane</location>
        <topology evidence="1">Multi-pass membrane protein</topology>
    </subcellularLocation>
</comment>
<evidence type="ECO:0000256" key="3">
    <source>
        <dbReference type="ARBA" id="ARBA00022448"/>
    </source>
</evidence>
<feature type="transmembrane region" description="Helical" evidence="7">
    <location>
        <begin position="233"/>
        <end position="256"/>
    </location>
</feature>
<evidence type="ECO:0000256" key="2">
    <source>
        <dbReference type="ARBA" id="ARBA00007015"/>
    </source>
</evidence>
<keyword evidence="9" id="KW-1185">Reference proteome</keyword>
<comment type="similarity">
    <text evidence="2">Belongs to the major facilitator superfamily. Folate-biopterin transporter (TC 2.A.71) family.</text>
</comment>
<evidence type="ECO:0000256" key="4">
    <source>
        <dbReference type="ARBA" id="ARBA00022692"/>
    </source>
</evidence>
<gene>
    <name evidence="8" type="ORF">EVOR1521_LOCUS11207</name>
</gene>
<name>A0AA36MUH7_9DINO</name>
<keyword evidence="6 7" id="KW-0472">Membrane</keyword>
<dbReference type="SUPFAM" id="SSF103473">
    <property type="entry name" value="MFS general substrate transporter"/>
    <property type="match status" value="1"/>
</dbReference>
<accession>A0AA36MUH7</accession>
<comment type="caution">
    <text evidence="8">The sequence shown here is derived from an EMBL/GenBank/DDBJ whole genome shotgun (WGS) entry which is preliminary data.</text>
</comment>
<organism evidence="8 9">
    <name type="scientific">Effrenium voratum</name>
    <dbReference type="NCBI Taxonomy" id="2562239"/>
    <lineage>
        <taxon>Eukaryota</taxon>
        <taxon>Sar</taxon>
        <taxon>Alveolata</taxon>
        <taxon>Dinophyceae</taxon>
        <taxon>Suessiales</taxon>
        <taxon>Symbiodiniaceae</taxon>
        <taxon>Effrenium</taxon>
    </lineage>
</organism>
<keyword evidence="3" id="KW-0813">Transport</keyword>
<evidence type="ECO:0000256" key="1">
    <source>
        <dbReference type="ARBA" id="ARBA00004141"/>
    </source>
</evidence>
<feature type="transmembrane region" description="Helical" evidence="7">
    <location>
        <begin position="182"/>
        <end position="204"/>
    </location>
</feature>
<evidence type="ECO:0000313" key="9">
    <source>
        <dbReference type="Proteomes" id="UP001178507"/>
    </source>
</evidence>
<protein>
    <recommendedName>
        <fullName evidence="10">Transmembrane protein</fullName>
    </recommendedName>
</protein>
<evidence type="ECO:0000313" key="8">
    <source>
        <dbReference type="EMBL" id="CAJ1384317.1"/>
    </source>
</evidence>
<feature type="transmembrane region" description="Helical" evidence="7">
    <location>
        <begin position="99"/>
        <end position="127"/>
    </location>
</feature>
<feature type="transmembrane region" description="Helical" evidence="7">
    <location>
        <begin position="268"/>
        <end position="284"/>
    </location>
</feature>
<evidence type="ECO:0000256" key="7">
    <source>
        <dbReference type="SAM" id="Phobius"/>
    </source>
</evidence>
<evidence type="ECO:0008006" key="10">
    <source>
        <dbReference type="Google" id="ProtNLM"/>
    </source>
</evidence>
<keyword evidence="4 7" id="KW-0812">Transmembrane</keyword>
<dbReference type="GO" id="GO:0016020">
    <property type="term" value="C:membrane"/>
    <property type="evidence" value="ECO:0007669"/>
    <property type="project" value="UniProtKB-SubCell"/>
</dbReference>
<sequence length="486" mass="53335">MNAILIGVFAAYLNVPSHISNAGFNVANLPNVFLALMGAISDSRPILGLHRRPYMALGWCLTFLSFMVMAWLGLPAPYYCHAADGTYDYTQEPCNPKAATAYVSLMVCLFLTSVGLCLSSAAGNGLMVQYAKAEPEAERGRAQAQMNMVNLCGQFAGVSLAAFGFNGRLFSGSFDQRTQMGFSQYCTVFVAVAGVTSFFSGLYVREPLMERSSLRSYCHDSLQLMESKAFGAIGLYFFLSSSIFLINTNATVWVMLEWAQVKMLQKQLFSLLGVLVSLFGTWLTQKYLLQCNWRTIIVATTLATVALDSVPQFLTIFDVIRNQYFYLGEPITSNVPVAMSNLVQTFLVNEVADESNCALVSGLVMSIASVGQPLAILLGNQIFTVFHPSLTERQNYIEDAPSFRRTVALSYVVSYGFSLGALVLLPLLPSQKAAAQRRKQQWSHRRSYALWALVVLSLAFAYALAGDLLILDPTMACLRFLGGEGC</sequence>
<dbReference type="PANTHER" id="PTHR31585">
    <property type="entry name" value="FOLATE-BIOPTERIN TRANSPORTER 1, CHLOROPLASTIC"/>
    <property type="match status" value="1"/>
</dbReference>
<dbReference type="AlphaFoldDB" id="A0AA36MUH7"/>
<proteinExistence type="inferred from homology"/>
<dbReference type="InterPro" id="IPR004896">
    <property type="entry name" value="PucC-rel"/>
</dbReference>
<dbReference type="PANTHER" id="PTHR31585:SF5">
    <property type="entry name" value="RNA-BINDING S4 DOMAIN-CONTAINING PROTEIN"/>
    <property type="match status" value="1"/>
</dbReference>
<keyword evidence="5 7" id="KW-1133">Transmembrane helix</keyword>
<dbReference type="EMBL" id="CAUJNA010001112">
    <property type="protein sequence ID" value="CAJ1384317.1"/>
    <property type="molecule type" value="Genomic_DNA"/>
</dbReference>
<reference evidence="8" key="1">
    <citation type="submission" date="2023-08" db="EMBL/GenBank/DDBJ databases">
        <authorList>
            <person name="Chen Y."/>
            <person name="Shah S."/>
            <person name="Dougan E. K."/>
            <person name="Thang M."/>
            <person name="Chan C."/>
        </authorList>
    </citation>
    <scope>NUCLEOTIDE SEQUENCE</scope>
</reference>
<dbReference type="Proteomes" id="UP001178507">
    <property type="component" value="Unassembled WGS sequence"/>
</dbReference>
<feature type="transmembrane region" description="Helical" evidence="7">
    <location>
        <begin position="448"/>
        <end position="465"/>
    </location>
</feature>
<feature type="transmembrane region" description="Helical" evidence="7">
    <location>
        <begin position="296"/>
        <end position="317"/>
    </location>
</feature>
<feature type="transmembrane region" description="Helical" evidence="7">
    <location>
        <begin position="408"/>
        <end position="428"/>
    </location>
</feature>
<evidence type="ECO:0000256" key="5">
    <source>
        <dbReference type="ARBA" id="ARBA00022989"/>
    </source>
</evidence>
<dbReference type="Pfam" id="PF03209">
    <property type="entry name" value="PUCC"/>
    <property type="match status" value="1"/>
</dbReference>